<evidence type="ECO:0000256" key="3">
    <source>
        <dbReference type="SAM" id="Phobius"/>
    </source>
</evidence>
<dbReference type="EMBL" id="PHAI01000001">
    <property type="protein sequence ID" value="PKM91786.1"/>
    <property type="molecule type" value="Genomic_DNA"/>
</dbReference>
<keyword evidence="3" id="KW-0812">Transmembrane</keyword>
<reference evidence="4 5" key="1">
    <citation type="journal article" date="2017" name="ISME J.">
        <title>Potential for microbial H2 and metal transformations associated with novel bacteria and archaea in deep terrestrial subsurface sediments.</title>
        <authorList>
            <person name="Hernsdorf A.W."/>
            <person name="Amano Y."/>
            <person name="Miyakawa K."/>
            <person name="Ise K."/>
            <person name="Suzuki Y."/>
            <person name="Anantharaman K."/>
            <person name="Probst A."/>
            <person name="Burstein D."/>
            <person name="Thomas B.C."/>
            <person name="Banfield J.F."/>
        </authorList>
    </citation>
    <scope>NUCLEOTIDE SEQUENCE [LARGE SCALE GENOMIC DNA]</scope>
    <source>
        <strain evidence="4">HGW-Falkowbacteria-1</strain>
    </source>
</reference>
<accession>A0A2N2EAT4</accession>
<gene>
    <name evidence="4" type="ORF">CVU82_01090</name>
</gene>
<evidence type="ECO:0000313" key="5">
    <source>
        <dbReference type="Proteomes" id="UP000233517"/>
    </source>
</evidence>
<proteinExistence type="predicted"/>
<protein>
    <submittedName>
        <fullName evidence="4">Uncharacterized protein</fullName>
    </submittedName>
</protein>
<evidence type="ECO:0000256" key="1">
    <source>
        <dbReference type="SAM" id="Coils"/>
    </source>
</evidence>
<evidence type="ECO:0000256" key="2">
    <source>
        <dbReference type="SAM" id="MobiDB-lite"/>
    </source>
</evidence>
<organism evidence="4 5">
    <name type="scientific">Candidatus Falkowbacteria bacterium HGW-Falkowbacteria-1</name>
    <dbReference type="NCBI Taxonomy" id="2013768"/>
    <lineage>
        <taxon>Bacteria</taxon>
        <taxon>Candidatus Falkowiibacteriota</taxon>
    </lineage>
</organism>
<keyword evidence="3" id="KW-0472">Membrane</keyword>
<keyword evidence="1" id="KW-0175">Coiled coil</keyword>
<feature type="region of interest" description="Disordered" evidence="2">
    <location>
        <begin position="1"/>
        <end position="32"/>
    </location>
</feature>
<dbReference type="Proteomes" id="UP000233517">
    <property type="component" value="Unassembled WGS sequence"/>
</dbReference>
<comment type="caution">
    <text evidence="4">The sequence shown here is derived from an EMBL/GenBank/DDBJ whole genome shotgun (WGS) entry which is preliminary data.</text>
</comment>
<feature type="coiled-coil region" evidence="1">
    <location>
        <begin position="123"/>
        <end position="150"/>
    </location>
</feature>
<evidence type="ECO:0000313" key="4">
    <source>
        <dbReference type="EMBL" id="PKM91786.1"/>
    </source>
</evidence>
<feature type="transmembrane region" description="Helical" evidence="3">
    <location>
        <begin position="90"/>
        <end position="114"/>
    </location>
</feature>
<dbReference type="AlphaFoldDB" id="A0A2N2EAT4"/>
<keyword evidence="3" id="KW-1133">Transmembrane helix</keyword>
<sequence length="258" mass="30116">MPIEIKKTNNNQDKKGEKKDDKKELAESKKEDQAKKISFFEKIKKIFSSLNEKNDDYDIGDDDKIDHLQLLESDLIKGEVPIVFEFRRHLIAFFALLLISFVLIMEVYFLLSWWEKNKSLENSYYLQDEISAVNREKKELEQEYNEAFNFKNKMNTSFSVLDDHVYWSNFFLFLEQNTLKNVYFKNFSGDISGSYILPAVTDDVRAVSYQSKYFSADRRTSSVAISDEEIGVGGLSTESGFVNFNINLNLNPRTFNDL</sequence>
<name>A0A2N2EAT4_9BACT</name>